<keyword evidence="1" id="KW-0784">Thiamine biosynthesis</keyword>
<dbReference type="CDD" id="cd19367">
    <property type="entry name" value="TenA_C_ScTHI20-like"/>
    <property type="match status" value="1"/>
</dbReference>
<dbReference type="STRING" id="634177.GLX_25490"/>
<proteinExistence type="inferred from homology"/>
<feature type="domain" description="Thiaminase-2/PQQC" evidence="2">
    <location>
        <begin position="28"/>
        <end position="232"/>
    </location>
</feature>
<comment type="catalytic activity">
    <reaction evidence="1">
        <text>4-amino-5-aminomethyl-2-methylpyrimidine + H2O = 4-amino-5-hydroxymethyl-2-methylpyrimidine + NH4(+)</text>
        <dbReference type="Rhea" id="RHEA:31799"/>
        <dbReference type="ChEBI" id="CHEBI:15377"/>
        <dbReference type="ChEBI" id="CHEBI:16892"/>
        <dbReference type="ChEBI" id="CHEBI:28938"/>
        <dbReference type="ChEBI" id="CHEBI:63416"/>
        <dbReference type="EC" id="3.5.99.2"/>
    </reaction>
</comment>
<dbReference type="GO" id="GO:0009228">
    <property type="term" value="P:thiamine biosynthetic process"/>
    <property type="evidence" value="ECO:0007669"/>
    <property type="project" value="UniProtKB-KW"/>
</dbReference>
<dbReference type="InterPro" id="IPR004305">
    <property type="entry name" value="Thiaminase-2/PQQC"/>
</dbReference>
<dbReference type="NCBIfam" id="TIGR04306">
    <property type="entry name" value="salvage_TenA"/>
    <property type="match status" value="1"/>
</dbReference>
<keyword evidence="1" id="KW-0378">Hydrolase</keyword>
<dbReference type="InterPro" id="IPR016084">
    <property type="entry name" value="Haem_Oase-like_multi-hlx"/>
</dbReference>
<dbReference type="Proteomes" id="UP000009044">
    <property type="component" value="Chromosome"/>
</dbReference>
<dbReference type="GO" id="GO:0009229">
    <property type="term" value="P:thiamine diphosphate biosynthetic process"/>
    <property type="evidence" value="ECO:0007669"/>
    <property type="project" value="UniProtKB-UniPathway"/>
</dbReference>
<dbReference type="Pfam" id="PF03070">
    <property type="entry name" value="TENA_THI-4"/>
    <property type="match status" value="1"/>
</dbReference>
<comment type="catalytic activity">
    <reaction evidence="1">
        <text>thiamine + H2O = 5-(2-hydroxyethyl)-4-methylthiazole + 4-amino-5-hydroxymethyl-2-methylpyrimidine + H(+)</text>
        <dbReference type="Rhea" id="RHEA:17509"/>
        <dbReference type="ChEBI" id="CHEBI:15377"/>
        <dbReference type="ChEBI" id="CHEBI:15378"/>
        <dbReference type="ChEBI" id="CHEBI:16892"/>
        <dbReference type="ChEBI" id="CHEBI:17957"/>
        <dbReference type="ChEBI" id="CHEBI:18385"/>
        <dbReference type="EC" id="3.5.99.2"/>
    </reaction>
</comment>
<dbReference type="EC" id="3.5.99.2" evidence="1"/>
<protein>
    <recommendedName>
        <fullName evidence="1">Aminopyrimidine aminohydrolase</fullName>
        <ecNumber evidence="1">3.5.99.2</ecNumber>
    </recommendedName>
</protein>
<dbReference type="GO" id="GO:0050334">
    <property type="term" value="F:thiaminase activity"/>
    <property type="evidence" value="ECO:0007669"/>
    <property type="project" value="UniProtKB-EC"/>
</dbReference>
<dbReference type="GO" id="GO:0005829">
    <property type="term" value="C:cytosol"/>
    <property type="evidence" value="ECO:0007669"/>
    <property type="project" value="TreeGrafter"/>
</dbReference>
<dbReference type="UniPathway" id="UPA00060"/>
<name>G2I2I2_KOMMN</name>
<reference evidence="4" key="1">
    <citation type="journal article" date="2011" name="J. Bacteriol.">
        <title>Complete genome sequence of NBRC 3288, a unique cellulose-nonproducing strain of Gluconacetobacter xylinus isolated from vinegar.</title>
        <authorList>
            <person name="Ogino H."/>
            <person name="Azuma Y."/>
            <person name="Hosoyama A."/>
            <person name="Nakazawa H."/>
            <person name="Matsutani M."/>
            <person name="Hasegawa A."/>
            <person name="Otsuyama K."/>
            <person name="Matsushita K."/>
            <person name="Fujita N."/>
            <person name="Shirai M."/>
        </authorList>
    </citation>
    <scope>NUCLEOTIDE SEQUENCE [LARGE SCALE GENOMIC DNA]</scope>
    <source>
        <strain evidence="4">NBRC 3288 / BCRC 11682 / LMG 1693</strain>
    </source>
</reference>
<evidence type="ECO:0000313" key="3">
    <source>
        <dbReference type="EMBL" id="BAK84961.1"/>
    </source>
</evidence>
<comment type="pathway">
    <text evidence="1">Cofactor biosynthesis; thiamine diphosphate biosynthesis.</text>
</comment>
<dbReference type="SUPFAM" id="SSF48613">
    <property type="entry name" value="Heme oxygenase-like"/>
    <property type="match status" value="1"/>
</dbReference>
<evidence type="ECO:0000256" key="1">
    <source>
        <dbReference type="RuleBase" id="RU363093"/>
    </source>
</evidence>
<dbReference type="KEGG" id="gxy:GLX_25490"/>
<dbReference type="Gene3D" id="1.20.910.10">
    <property type="entry name" value="Heme oxygenase-like"/>
    <property type="match status" value="1"/>
</dbReference>
<dbReference type="EMBL" id="AP012159">
    <property type="protein sequence ID" value="BAK84961.1"/>
    <property type="molecule type" value="Genomic_DNA"/>
</dbReference>
<dbReference type="RefSeq" id="WP_014106455.1">
    <property type="nucleotide sequence ID" value="NC_016027.1"/>
</dbReference>
<dbReference type="InterPro" id="IPR050967">
    <property type="entry name" value="Thiamine_Salvage_TenA"/>
</dbReference>
<dbReference type="PANTHER" id="PTHR43198">
    <property type="entry name" value="BIFUNCTIONAL TH2 PROTEIN"/>
    <property type="match status" value="1"/>
</dbReference>
<dbReference type="AlphaFoldDB" id="G2I2I2"/>
<sequence>MTREWIAEQDWPLLTTGLAGRLRRDCMPQWMAFVRHPFVDGVADGTLSTDAFRNFLIQDYLYLIQYARACALAVYKADGITGMRAAVGLLSGLLETELSLHVGYCREWEIEESALEKAEESLELLAYSRFILDRAQTGDLLDLLVTMAPCLIGYAEVGARLHASLRTRREGNPYWSWISLYGGSDYTALVEEGIRRLDEVGATCGADARYPTLLREFTTAVRLETAFWATARSG</sequence>
<dbReference type="InterPro" id="IPR027574">
    <property type="entry name" value="Thiaminase_II"/>
</dbReference>
<comment type="similarity">
    <text evidence="1">Belongs to the TenA family.</text>
</comment>
<dbReference type="PATRIC" id="fig|634177.7.peg.2846"/>
<comment type="function">
    <text evidence="1">Catalyzes an amino-pyrimidine hydrolysis reaction at the C5' of the pyrimidine moiety of thiamine compounds, a reaction that is part of a thiamine salvage pathway.</text>
</comment>
<accession>G2I2I2</accession>
<dbReference type="HOGENOM" id="CLU_077537_1_0_5"/>
<evidence type="ECO:0000313" key="4">
    <source>
        <dbReference type="Proteomes" id="UP000009044"/>
    </source>
</evidence>
<gene>
    <name evidence="3" type="ordered locus">GLX_25490</name>
</gene>
<evidence type="ECO:0000259" key="2">
    <source>
        <dbReference type="Pfam" id="PF03070"/>
    </source>
</evidence>
<organism evidence="3 4">
    <name type="scientific">Komagataeibacter medellinensis (strain NBRC 3288 / BCRC 11682 / LMG 1693 / Kondo 51)</name>
    <name type="common">Gluconacetobacter medellinensis</name>
    <dbReference type="NCBI Taxonomy" id="634177"/>
    <lineage>
        <taxon>Bacteria</taxon>
        <taxon>Pseudomonadati</taxon>
        <taxon>Pseudomonadota</taxon>
        <taxon>Alphaproteobacteria</taxon>
        <taxon>Acetobacterales</taxon>
        <taxon>Acetobacteraceae</taxon>
        <taxon>Komagataeibacter</taxon>
    </lineage>
</organism>
<dbReference type="eggNOG" id="COG0819">
    <property type="taxonomic scope" value="Bacteria"/>
</dbReference>
<dbReference type="PANTHER" id="PTHR43198:SF2">
    <property type="entry name" value="SI:CH1073-67J19.1-RELATED"/>
    <property type="match status" value="1"/>
</dbReference>